<dbReference type="InterPro" id="IPR006395">
    <property type="entry name" value="Me_Asp_am_lyase"/>
</dbReference>
<feature type="binding site" evidence="13">
    <location>
        <position position="273"/>
    </location>
    <ligand>
        <name>Mg(2+)</name>
        <dbReference type="ChEBI" id="CHEBI:18420"/>
    </ligand>
</feature>
<dbReference type="InterPro" id="IPR029017">
    <property type="entry name" value="Enolase-like_N"/>
</dbReference>
<comment type="similarity">
    <text evidence="4">Belongs to the methylaspartate ammonia-lyase family.</text>
</comment>
<dbReference type="NCBIfam" id="TIGR01502">
    <property type="entry name" value="B_methylAsp_ase"/>
    <property type="match status" value="1"/>
</dbReference>
<feature type="domain" description="Methylaspartate ammonia-lyase C-terminal" evidence="15">
    <location>
        <begin position="162"/>
        <end position="410"/>
    </location>
</feature>
<evidence type="ECO:0000259" key="14">
    <source>
        <dbReference type="Pfam" id="PF05034"/>
    </source>
</evidence>
<dbReference type="Gene3D" id="3.20.20.120">
    <property type="entry name" value="Enolase-like C-terminal domain"/>
    <property type="match status" value="1"/>
</dbReference>
<feature type="domain" description="Methylaspartate ammonia-lyase N-terminal" evidence="14">
    <location>
        <begin position="1"/>
        <end position="159"/>
    </location>
</feature>
<evidence type="ECO:0000256" key="5">
    <source>
        <dbReference type="ARBA" id="ARBA00011738"/>
    </source>
</evidence>
<dbReference type="InterPro" id="IPR036849">
    <property type="entry name" value="Enolase-like_C_sf"/>
</dbReference>
<feature type="binding site" evidence="11">
    <location>
        <position position="172"/>
    </location>
    <ligand>
        <name>(2S,3S)-3-methyl-L-aspartate</name>
        <dbReference type="ChEBI" id="CHEBI:58724"/>
    </ligand>
</feature>
<dbReference type="RefSeq" id="WP_091118408.1">
    <property type="nucleotide sequence ID" value="NZ_FMHY01000002.1"/>
</dbReference>
<dbReference type="Pfam" id="PF07476">
    <property type="entry name" value="MAAL_C"/>
    <property type="match status" value="1"/>
</dbReference>
<dbReference type="InterPro" id="IPR022662">
    <property type="entry name" value="MeAsp_NH4-lyase_C"/>
</dbReference>
<dbReference type="PANTHER" id="PTHR48073">
    <property type="entry name" value="O-SUCCINYLBENZOATE SYNTHASE-RELATED"/>
    <property type="match status" value="1"/>
</dbReference>
<dbReference type="Proteomes" id="UP000199696">
    <property type="component" value="Unassembled WGS sequence"/>
</dbReference>
<evidence type="ECO:0000256" key="3">
    <source>
        <dbReference type="ARBA" id="ARBA00004675"/>
    </source>
</evidence>
<reference evidence="17" key="1">
    <citation type="submission" date="2016-06" db="EMBL/GenBank/DDBJ databases">
        <authorList>
            <person name="Varghese N."/>
            <person name="Submissions Spin"/>
        </authorList>
    </citation>
    <scope>NUCLEOTIDE SEQUENCE [LARGE SCALE GENOMIC DNA]</scope>
    <source>
        <strain evidence="17">DSM 44814</strain>
    </source>
</reference>
<evidence type="ECO:0000256" key="1">
    <source>
        <dbReference type="ARBA" id="ARBA00000789"/>
    </source>
</evidence>
<dbReference type="GO" id="GO:0046872">
    <property type="term" value="F:metal ion binding"/>
    <property type="evidence" value="ECO:0007669"/>
    <property type="project" value="UniProtKB-KW"/>
</dbReference>
<dbReference type="SFLD" id="SFLDS00001">
    <property type="entry name" value="Enolase"/>
    <property type="match status" value="1"/>
</dbReference>
<name>A0A1C6UIR2_9ACTN</name>
<keyword evidence="7 13" id="KW-0479">Metal-binding</keyword>
<accession>A0A1C6UIR2</accession>
<dbReference type="InterPro" id="IPR022665">
    <property type="entry name" value="MeAsp_NH4-lyase_N"/>
</dbReference>
<evidence type="ECO:0000256" key="11">
    <source>
        <dbReference type="PIRSR" id="PIRSR017107-2"/>
    </source>
</evidence>
<feature type="binding site" evidence="11">
    <location>
        <position position="329"/>
    </location>
    <ligand>
        <name>(2S,3S)-3-methyl-L-aspartate</name>
        <dbReference type="ChEBI" id="CHEBI:58724"/>
    </ligand>
</feature>
<feature type="binding site" evidence="13">
    <location>
        <position position="238"/>
    </location>
    <ligand>
        <name>Mg(2+)</name>
        <dbReference type="ChEBI" id="CHEBI:18420"/>
    </ligand>
</feature>
<sequence>MRIVDLLCVPVLTAYFNDDQAAIRAGARQDGFCYVGRPVTAGFDRIREPGRAVSVLLMLDDGFVATGDCTSVQYAGVAGRDEPVGTDAMIDVINTHVAPALVAGGLGCFRDAAERIDGLLVDGRPLHTAIRYGVTQALLAAVAHGRGVTMAEVIRDEYQTNVEITPVPMFAQSGDERYLSVDRMILKEAGALPHGLINNMAEKMGADGEIFREYVRWVRARVLRVRARSSYEPVLHFDTYGTVGLALGNDVSRVADYLTDLGDIAAPFPLRIEQPIDRGSQDAQIDALATLRCALRKRGSRVQIVADEWCNSLADIRRFVAAGAADVIQVKTPDLGGVNNTVEALLHVRAAGLVAYCGGTCNETDQSARVCANVAMACGADQVLARPGMGVDEAMMIVGNEMARVASLARSRMVAALPALTTSRTGARE</sequence>
<comment type="cofactor">
    <cofactor evidence="2 13">
        <name>Mg(2+)</name>
        <dbReference type="ChEBI" id="CHEBI:18420"/>
    </cofactor>
</comment>
<dbReference type="Gene3D" id="3.30.390.10">
    <property type="entry name" value="Enolase-like, N-terminal domain"/>
    <property type="match status" value="1"/>
</dbReference>
<feature type="site" description="Transition state stabilizer" evidence="12">
    <location>
        <position position="194"/>
    </location>
</feature>
<keyword evidence="17" id="KW-1185">Reference proteome</keyword>
<proteinExistence type="inferred from homology"/>
<evidence type="ECO:0000256" key="8">
    <source>
        <dbReference type="ARBA" id="ARBA00022842"/>
    </source>
</evidence>
<comment type="subunit">
    <text evidence="5">Homodimer.</text>
</comment>
<dbReference type="GO" id="GO:0019553">
    <property type="term" value="P:L-glutamate catabolic process via L-citramalate"/>
    <property type="evidence" value="ECO:0007669"/>
    <property type="project" value="UniProtKB-UniPathway"/>
</dbReference>
<feature type="binding site" evidence="13">
    <location>
        <position position="307"/>
    </location>
    <ligand>
        <name>Mg(2+)</name>
        <dbReference type="ChEBI" id="CHEBI:18420"/>
    </ligand>
</feature>
<keyword evidence="8 13" id="KW-0460">Magnesium</keyword>
<dbReference type="SUPFAM" id="SSF51604">
    <property type="entry name" value="Enolase C-terminal domain-like"/>
    <property type="match status" value="1"/>
</dbReference>
<evidence type="ECO:0000256" key="10">
    <source>
        <dbReference type="PIRSR" id="PIRSR017107-1"/>
    </source>
</evidence>
<dbReference type="OrthoDB" id="8630262at2"/>
<evidence type="ECO:0000313" key="16">
    <source>
        <dbReference type="EMBL" id="SCL53950.1"/>
    </source>
</evidence>
<organism evidence="16 17">
    <name type="scientific">Micromonospora eburnea</name>
    <dbReference type="NCBI Taxonomy" id="227316"/>
    <lineage>
        <taxon>Bacteria</taxon>
        <taxon>Bacillati</taxon>
        <taxon>Actinomycetota</taxon>
        <taxon>Actinomycetes</taxon>
        <taxon>Micromonosporales</taxon>
        <taxon>Micromonosporaceae</taxon>
        <taxon>Micromonospora</taxon>
    </lineage>
</organism>
<protein>
    <recommendedName>
        <fullName evidence="6">methylaspartate ammonia-lyase</fullName>
        <ecNumber evidence="6">4.3.1.2</ecNumber>
    </recommendedName>
</protein>
<evidence type="ECO:0000259" key="15">
    <source>
        <dbReference type="Pfam" id="PF07476"/>
    </source>
</evidence>
<dbReference type="EMBL" id="FMHY01000002">
    <property type="protein sequence ID" value="SCL53950.1"/>
    <property type="molecule type" value="Genomic_DNA"/>
</dbReference>
<dbReference type="AlphaFoldDB" id="A0A1C6UIR2"/>
<comment type="catalytic activity">
    <reaction evidence="1">
        <text>(2S,3S)-3-methyl-L-aspartate = mesaconate + NH4(+)</text>
        <dbReference type="Rhea" id="RHEA:12829"/>
        <dbReference type="ChEBI" id="CHEBI:28938"/>
        <dbReference type="ChEBI" id="CHEBI:36986"/>
        <dbReference type="ChEBI" id="CHEBI:58724"/>
        <dbReference type="EC" id="4.3.1.2"/>
    </reaction>
</comment>
<dbReference type="GO" id="GO:0050096">
    <property type="term" value="F:methylaspartate ammonia-lyase activity"/>
    <property type="evidence" value="ECO:0007669"/>
    <property type="project" value="UniProtKB-EC"/>
</dbReference>
<evidence type="ECO:0000256" key="4">
    <source>
        <dbReference type="ARBA" id="ARBA00009954"/>
    </source>
</evidence>
<comment type="pathway">
    <text evidence="3">Amino-acid degradation; L-glutamate degradation via mesaconate pathway; acetate and pyruvate from L-glutamate: step 2/4.</text>
</comment>
<dbReference type="SFLD" id="SFLDF00007">
    <property type="entry name" value="methylaspartate_ammonia-lyase"/>
    <property type="match status" value="1"/>
</dbReference>
<gene>
    <name evidence="16" type="ORF">GA0070604_2889</name>
</gene>
<dbReference type="SFLD" id="SFLDG00151">
    <property type="entry name" value="methylaspartate_ammonia-lyase"/>
    <property type="match status" value="1"/>
</dbReference>
<dbReference type="PIRSF" id="PIRSF017107">
    <property type="entry name" value="MAL"/>
    <property type="match status" value="1"/>
</dbReference>
<evidence type="ECO:0000313" key="17">
    <source>
        <dbReference type="Proteomes" id="UP000199696"/>
    </source>
</evidence>
<dbReference type="SUPFAM" id="SSF54826">
    <property type="entry name" value="Enolase N-terminal domain-like"/>
    <property type="match status" value="1"/>
</dbReference>
<evidence type="ECO:0000256" key="12">
    <source>
        <dbReference type="PIRSR" id="PIRSR017107-3"/>
    </source>
</evidence>
<dbReference type="STRING" id="227316.GA0070604_2889"/>
<evidence type="ECO:0000256" key="2">
    <source>
        <dbReference type="ARBA" id="ARBA00001946"/>
    </source>
</evidence>
<evidence type="ECO:0000256" key="7">
    <source>
        <dbReference type="ARBA" id="ARBA00022723"/>
    </source>
</evidence>
<evidence type="ECO:0000256" key="13">
    <source>
        <dbReference type="PIRSR" id="PIRSR017107-4"/>
    </source>
</evidence>
<dbReference type="UniPathway" id="UPA00561">
    <property type="reaction ID" value="UER00618"/>
</dbReference>
<dbReference type="Pfam" id="PF05034">
    <property type="entry name" value="MAAL_N"/>
    <property type="match status" value="1"/>
</dbReference>
<evidence type="ECO:0000256" key="6">
    <source>
        <dbReference type="ARBA" id="ARBA00012993"/>
    </source>
</evidence>
<dbReference type="PANTHER" id="PTHR48073:SF2">
    <property type="entry name" value="O-SUCCINYLBENZOATE SYNTHASE"/>
    <property type="match status" value="1"/>
</dbReference>
<dbReference type="EC" id="4.3.1.2" evidence="6"/>
<evidence type="ECO:0000256" key="9">
    <source>
        <dbReference type="ARBA" id="ARBA00023239"/>
    </source>
</evidence>
<keyword evidence="9 16" id="KW-0456">Lyase</keyword>
<feature type="active site" description="Proton acceptor" evidence="10">
    <location>
        <position position="331"/>
    </location>
</feature>